<dbReference type="RefSeq" id="WP_350343505.1">
    <property type="nucleotide sequence ID" value="NZ_CP158367.1"/>
</dbReference>
<reference evidence="1" key="1">
    <citation type="journal article" date="2013" name="Extremophiles">
        <title>Proteinivorax tanatarense gen. nov., sp. nov., an anaerobic, haloalkaliphilic, proteolytic bacterium isolated from a decaying algal bloom, and proposal of Proteinivoraceae fam. nov.</title>
        <authorList>
            <person name="Kevbrin V."/>
            <person name="Boltyanskaya Y."/>
            <person name="Zhilina T."/>
            <person name="Kolganova T."/>
            <person name="Lavrentjeva E."/>
            <person name="Kuznetsov B."/>
        </authorList>
    </citation>
    <scope>NUCLEOTIDE SEQUENCE</scope>
    <source>
        <strain evidence="1">Z-910T</strain>
    </source>
</reference>
<sequence length="264" mass="27957">MKKALITLNVSESKRLIAKAISKLPQIVEAMDKGKIVIAGGTTNGYIVEELTGKKINKELYTAGVICQGRGCITPEENRISPIVLEKGEISSLTWLEALETMGKGDVFIKGGNAVDSDKNVGIMVAHPQGGTIGAALGTVIAKGVNLVLPVGLEKLIPSVRKASLAGGIEEINYSLGMPVGLVPVSTGQVITEVEAVSEKFGVKSIPFAAGGNGDSQGSISLVLEGDDERIKEAFNNLKRIKKEQPLEAVKQKCPCKRPCNYFK</sequence>
<protein>
    <submittedName>
        <fullName evidence="1">Uncharacterized protein</fullName>
    </submittedName>
</protein>
<proteinExistence type="predicted"/>
<dbReference type="EMBL" id="CP158367">
    <property type="protein sequence ID" value="XBX74756.1"/>
    <property type="molecule type" value="Genomic_DNA"/>
</dbReference>
<dbReference type="AlphaFoldDB" id="A0AAU7VKX3"/>
<gene>
    <name evidence="1" type="ORF">PRVXT_002814</name>
</gene>
<name>A0AAU7VKX3_9FIRM</name>
<reference evidence="1" key="2">
    <citation type="submission" date="2024-06" db="EMBL/GenBank/DDBJ databases">
        <authorList>
            <person name="Petrova K.O."/>
            <person name="Toshchakov S.V."/>
            <person name="Boltjanskaja Y.V."/>
            <person name="Kevbrin V."/>
        </authorList>
    </citation>
    <scope>NUCLEOTIDE SEQUENCE</scope>
    <source>
        <strain evidence="1">Z-910T</strain>
    </source>
</reference>
<evidence type="ECO:0000313" key="1">
    <source>
        <dbReference type="EMBL" id="XBX74756.1"/>
    </source>
</evidence>
<accession>A0AAU7VKX3</accession>
<organism evidence="1">
    <name type="scientific">Proteinivorax tanatarense</name>
    <dbReference type="NCBI Taxonomy" id="1260629"/>
    <lineage>
        <taxon>Bacteria</taxon>
        <taxon>Bacillati</taxon>
        <taxon>Bacillota</taxon>
        <taxon>Clostridia</taxon>
        <taxon>Eubacteriales</taxon>
        <taxon>Proteinivoracaceae</taxon>
        <taxon>Proteinivorax</taxon>
    </lineage>
</organism>